<evidence type="ECO:0000256" key="6">
    <source>
        <dbReference type="SAM" id="Phobius"/>
    </source>
</evidence>
<keyword evidence="3 6" id="KW-1133">Transmembrane helix</keyword>
<feature type="compositionally biased region" description="Low complexity" evidence="5">
    <location>
        <begin position="25"/>
        <end position="39"/>
    </location>
</feature>
<dbReference type="Proteomes" id="UP000799423">
    <property type="component" value="Unassembled WGS sequence"/>
</dbReference>
<keyword evidence="2 6" id="KW-0812">Transmembrane</keyword>
<feature type="compositionally biased region" description="Polar residues" evidence="5">
    <location>
        <begin position="604"/>
        <end position="622"/>
    </location>
</feature>
<feature type="transmembrane region" description="Helical" evidence="6">
    <location>
        <begin position="866"/>
        <end position="887"/>
    </location>
</feature>
<feature type="compositionally biased region" description="Basic and acidic residues" evidence="5">
    <location>
        <begin position="55"/>
        <end position="68"/>
    </location>
</feature>
<evidence type="ECO:0000256" key="3">
    <source>
        <dbReference type="ARBA" id="ARBA00022989"/>
    </source>
</evidence>
<dbReference type="OrthoDB" id="3231000at2759"/>
<feature type="region of interest" description="Disordered" evidence="5">
    <location>
        <begin position="1019"/>
        <end position="1067"/>
    </location>
</feature>
<feature type="compositionally biased region" description="Polar residues" evidence="5">
    <location>
        <begin position="562"/>
        <end position="572"/>
    </location>
</feature>
<feature type="compositionally biased region" description="Low complexity" evidence="5">
    <location>
        <begin position="533"/>
        <end position="554"/>
    </location>
</feature>
<organism evidence="7 8">
    <name type="scientific">Plenodomus tracheiphilus IPT5</name>
    <dbReference type="NCBI Taxonomy" id="1408161"/>
    <lineage>
        <taxon>Eukaryota</taxon>
        <taxon>Fungi</taxon>
        <taxon>Dikarya</taxon>
        <taxon>Ascomycota</taxon>
        <taxon>Pezizomycotina</taxon>
        <taxon>Dothideomycetes</taxon>
        <taxon>Pleosporomycetidae</taxon>
        <taxon>Pleosporales</taxon>
        <taxon>Pleosporineae</taxon>
        <taxon>Leptosphaeriaceae</taxon>
        <taxon>Plenodomus</taxon>
    </lineage>
</organism>
<evidence type="ECO:0000256" key="2">
    <source>
        <dbReference type="ARBA" id="ARBA00022692"/>
    </source>
</evidence>
<dbReference type="Gene3D" id="1.20.58.340">
    <property type="entry name" value="Magnesium transport protein CorA, transmembrane region"/>
    <property type="match status" value="1"/>
</dbReference>
<evidence type="ECO:0000256" key="5">
    <source>
        <dbReference type="SAM" id="MobiDB-lite"/>
    </source>
</evidence>
<feature type="compositionally biased region" description="Polar residues" evidence="5">
    <location>
        <begin position="587"/>
        <end position="596"/>
    </location>
</feature>
<proteinExistence type="predicted"/>
<keyword evidence="8" id="KW-1185">Reference proteome</keyword>
<dbReference type="EMBL" id="MU006300">
    <property type="protein sequence ID" value="KAF2852096.1"/>
    <property type="molecule type" value="Genomic_DNA"/>
</dbReference>
<feature type="compositionally biased region" description="Basic and acidic residues" evidence="5">
    <location>
        <begin position="178"/>
        <end position="190"/>
    </location>
</feature>
<dbReference type="SUPFAM" id="SSF144083">
    <property type="entry name" value="Magnesium transport protein CorA, transmembrane region"/>
    <property type="match status" value="1"/>
</dbReference>
<gene>
    <name evidence="7" type="ORF">T440DRAFT_517046</name>
</gene>
<reference evidence="7" key="1">
    <citation type="submission" date="2020-01" db="EMBL/GenBank/DDBJ databases">
        <authorList>
            <consortium name="DOE Joint Genome Institute"/>
            <person name="Haridas S."/>
            <person name="Albert R."/>
            <person name="Binder M."/>
            <person name="Bloem J."/>
            <person name="Labutti K."/>
            <person name="Salamov A."/>
            <person name="Andreopoulos B."/>
            <person name="Baker S.E."/>
            <person name="Barry K."/>
            <person name="Bills G."/>
            <person name="Bluhm B.H."/>
            <person name="Cannon C."/>
            <person name="Castanera R."/>
            <person name="Culley D.E."/>
            <person name="Daum C."/>
            <person name="Ezra D."/>
            <person name="Gonzalez J.B."/>
            <person name="Henrissat B."/>
            <person name="Kuo A."/>
            <person name="Liang C."/>
            <person name="Lipzen A."/>
            <person name="Lutzoni F."/>
            <person name="Magnuson J."/>
            <person name="Mondo S."/>
            <person name="Nolan M."/>
            <person name="Ohm R."/>
            <person name="Pangilinan J."/>
            <person name="Park H.-J."/>
            <person name="Ramirez L."/>
            <person name="Alfaro M."/>
            <person name="Sun H."/>
            <person name="Tritt A."/>
            <person name="Yoshinaga Y."/>
            <person name="Zwiers L.-H."/>
            <person name="Turgeon B.G."/>
            <person name="Goodwin S.B."/>
            <person name="Spatafora J.W."/>
            <person name="Crous P.W."/>
            <person name="Grigoriev I.V."/>
        </authorList>
    </citation>
    <scope>NUCLEOTIDE SEQUENCE</scope>
    <source>
        <strain evidence="7">IPT5</strain>
    </source>
</reference>
<evidence type="ECO:0000256" key="1">
    <source>
        <dbReference type="ARBA" id="ARBA00004141"/>
    </source>
</evidence>
<protein>
    <recommendedName>
        <fullName evidence="9">Cora-domain-containing protein</fullName>
    </recommendedName>
</protein>
<dbReference type="InterPro" id="IPR045863">
    <property type="entry name" value="CorA_TM1_TM2"/>
</dbReference>
<feature type="compositionally biased region" description="Basic and acidic residues" evidence="5">
    <location>
        <begin position="138"/>
        <end position="150"/>
    </location>
</feature>
<keyword evidence="4 6" id="KW-0472">Membrane</keyword>
<sequence length="1067" mass="118829">MLDGGAPVPSVDGEAEQPNGRQLSSHRTSTSVSSFGSNTHEYSEDSGSFFQENVHFVESHQDQSRDEYAQSTDQQASIDTGNVSLKGSNRTSLEELRKWPLTRTWPAAEREAALHSSLPPSAASSVVSTTSVLEPTRDSLDQHDFLRPEDVALPSASIRDDSTVSGEYGRSNSGSDAVRSRDTSEERSRESIIWQAPTRPPPPHREASEVDDYREYVDQLATSLPNFSNVATTTVRHPWSSRIVLHDRIRSSSLEVTKRLEPWAGPDAMPSYEEIKQTLKDVPNECVQRVIIVEDLAPMLIQSLGAIFQIPAHVFEEHLKDSGYQPVRDSWSTTATWDAQSSAQGFFSMTWYRAVMPIVPITSRNRTKLITNQVVSMSCVDDDCGKQHNISVKTAKNVWRHSLDLCPEPGVYHKGSRTEYPVGWEERATIWSRKIGNCNFVIMLFDPLPTLLVNEDTQAAARHQAPYSLPLMAALLPQREVDKLKARRARPQVEPSAPGVVDWVAQTSSMTGVDPIVAGSPPLSLRSEHVTGTPSPAQTSLSPSASSTTSRRQSGLSAESFRVTNINAQSTALDAAPSAPRRRIIRNQSDSETTIDSKAGGFKSQPSPNSPLTENGQISPHQSSSLSVTPTSLLSQGTAIHGPFVPYRPIKDRSSSTAKIKDNFTARQVRKYARSLQVPTSTLDEFDYFLQLPMKGKETTHDPFRPLFRVIHDDTQSLAGIIRVTSQRIREDTMDEDLMQKRVTDWRRLLHRLNVSLADIDQRLRTFTMFARDFDEQSLVSHQAVDMPSERYASDTRDIVRDCINLLDRSANSLLAEMQIVDSRRSIAEAKSVAKLTELAFIFIPLSFVASLFSMQVDVLKEPVPLYRFVLIAIALVAVVYAIRLSIRSSRILEYKRTTLLKIKDDSHLQYNQPIPTRIFLAWVGRAMGESTWTSTKSMIVIVAPVIIVAVLFAAILSPIVLLWLRGFNKGFAAVITVLMLLLDVILVYPVATTASGKLDIDPKRIVRDIKGNLELKKAEKKRAKKRERKRQGIIDPEAQGMESSDESDEEIERVGELKSVSDVGVR</sequence>
<feature type="region of interest" description="Disordered" evidence="5">
    <location>
        <begin position="138"/>
        <end position="209"/>
    </location>
</feature>
<evidence type="ECO:0000313" key="7">
    <source>
        <dbReference type="EMBL" id="KAF2852096.1"/>
    </source>
</evidence>
<accession>A0A6A7B968</accession>
<feature type="compositionally biased region" description="Basic residues" evidence="5">
    <location>
        <begin position="1019"/>
        <end position="1032"/>
    </location>
</feature>
<feature type="region of interest" description="Disordered" evidence="5">
    <location>
        <begin position="1"/>
        <end position="93"/>
    </location>
</feature>
<feature type="compositionally biased region" description="Polar residues" evidence="5">
    <location>
        <begin position="69"/>
        <end position="91"/>
    </location>
</feature>
<evidence type="ECO:0000313" key="8">
    <source>
        <dbReference type="Proteomes" id="UP000799423"/>
    </source>
</evidence>
<evidence type="ECO:0008006" key="9">
    <source>
        <dbReference type="Google" id="ProtNLM"/>
    </source>
</evidence>
<feature type="transmembrane region" description="Helical" evidence="6">
    <location>
        <begin position="940"/>
        <end position="965"/>
    </location>
</feature>
<dbReference type="AlphaFoldDB" id="A0A6A7B968"/>
<name>A0A6A7B968_9PLEO</name>
<feature type="transmembrane region" description="Helical" evidence="6">
    <location>
        <begin position="971"/>
        <end position="992"/>
    </location>
</feature>
<feature type="region of interest" description="Disordered" evidence="5">
    <location>
        <begin position="514"/>
        <end position="631"/>
    </location>
</feature>
<comment type="subcellular location">
    <subcellularLocation>
        <location evidence="1">Membrane</location>
        <topology evidence="1">Multi-pass membrane protein</topology>
    </subcellularLocation>
</comment>
<evidence type="ECO:0000256" key="4">
    <source>
        <dbReference type="ARBA" id="ARBA00023136"/>
    </source>
</evidence>
<dbReference type="GO" id="GO:0016020">
    <property type="term" value="C:membrane"/>
    <property type="evidence" value="ECO:0007669"/>
    <property type="project" value="UniProtKB-SubCell"/>
</dbReference>